<dbReference type="InterPro" id="IPR005545">
    <property type="entry name" value="YCII"/>
</dbReference>
<dbReference type="RefSeq" id="WP_123089052.1">
    <property type="nucleotide sequence ID" value="NZ_RIBS01000010.1"/>
</dbReference>
<dbReference type="PANTHER" id="PTHR35174">
    <property type="entry name" value="BLL7171 PROTEIN-RELATED"/>
    <property type="match status" value="1"/>
</dbReference>
<organism evidence="3 4">
    <name type="scientific">Montanilutibacter psychrotolerans</name>
    <dbReference type="NCBI Taxonomy" id="1327343"/>
    <lineage>
        <taxon>Bacteria</taxon>
        <taxon>Pseudomonadati</taxon>
        <taxon>Pseudomonadota</taxon>
        <taxon>Gammaproteobacteria</taxon>
        <taxon>Lysobacterales</taxon>
        <taxon>Lysobacteraceae</taxon>
        <taxon>Montanilutibacter</taxon>
    </lineage>
</organism>
<dbReference type="PANTHER" id="PTHR35174:SF3">
    <property type="entry name" value="BLL7171 PROTEIN"/>
    <property type="match status" value="1"/>
</dbReference>
<dbReference type="SUPFAM" id="SSF54909">
    <property type="entry name" value="Dimeric alpha+beta barrel"/>
    <property type="match status" value="1"/>
</dbReference>
<protein>
    <submittedName>
        <fullName evidence="3">YciI family protein</fullName>
    </submittedName>
</protein>
<comment type="similarity">
    <text evidence="1">Belongs to the YciI family.</text>
</comment>
<dbReference type="Pfam" id="PF03795">
    <property type="entry name" value="YCII"/>
    <property type="match status" value="1"/>
</dbReference>
<comment type="caution">
    <text evidence="3">The sequence shown here is derived from an EMBL/GenBank/DDBJ whole genome shotgun (WGS) entry which is preliminary data.</text>
</comment>
<feature type="domain" description="YCII-related" evidence="2">
    <location>
        <begin position="1"/>
        <end position="115"/>
    </location>
</feature>
<proteinExistence type="inferred from homology"/>
<keyword evidence="4" id="KW-1185">Reference proteome</keyword>
<sequence length="124" mass="14008">MQYLLMIYTDDTLMDALPEGEHDTMMRHCIDHADALRDQGKLLDSQRLEAPATARAVRIRNNRLSVLDGPFAETKEVLAGFNLIEADSLDEAIHIASEFPWARTGCVEVRPVFDLNVDRQRLGV</sequence>
<dbReference type="InterPro" id="IPR011008">
    <property type="entry name" value="Dimeric_a/b-barrel"/>
</dbReference>
<dbReference type="Proteomes" id="UP000267049">
    <property type="component" value="Unassembled WGS sequence"/>
</dbReference>
<accession>A0A3M8SML2</accession>
<evidence type="ECO:0000259" key="2">
    <source>
        <dbReference type="Pfam" id="PF03795"/>
    </source>
</evidence>
<dbReference type="AlphaFoldDB" id="A0A3M8SML2"/>
<dbReference type="Gene3D" id="3.30.70.1060">
    <property type="entry name" value="Dimeric alpha+beta barrel"/>
    <property type="match status" value="1"/>
</dbReference>
<name>A0A3M8SML2_9GAMM</name>
<evidence type="ECO:0000313" key="3">
    <source>
        <dbReference type="EMBL" id="RNF82053.1"/>
    </source>
</evidence>
<dbReference type="OrthoDB" id="9807535at2"/>
<gene>
    <name evidence="3" type="ORF">EER27_15505</name>
</gene>
<dbReference type="EMBL" id="RIBS01000010">
    <property type="protein sequence ID" value="RNF82053.1"/>
    <property type="molecule type" value="Genomic_DNA"/>
</dbReference>
<evidence type="ECO:0000256" key="1">
    <source>
        <dbReference type="ARBA" id="ARBA00007689"/>
    </source>
</evidence>
<evidence type="ECO:0000313" key="4">
    <source>
        <dbReference type="Proteomes" id="UP000267049"/>
    </source>
</evidence>
<reference evidence="3 4" key="1">
    <citation type="submission" date="2018-11" db="EMBL/GenBank/DDBJ databases">
        <title>Lysobacter cryohumiis sp. nov., isolated from soil in the Tianshan Mountains, Xinjiang, China.</title>
        <authorList>
            <person name="Luo Y."/>
            <person name="Sheng H."/>
        </authorList>
    </citation>
    <scope>NUCLEOTIDE SEQUENCE [LARGE SCALE GENOMIC DNA]</scope>
    <source>
        <strain evidence="3 4">ZS60</strain>
    </source>
</reference>